<protein>
    <submittedName>
        <fullName evidence="2">904_t:CDS:1</fullName>
    </submittedName>
</protein>
<reference evidence="2" key="1">
    <citation type="submission" date="2022-08" db="EMBL/GenBank/DDBJ databases">
        <authorList>
            <person name="Kallberg Y."/>
            <person name="Tangrot J."/>
            <person name="Rosling A."/>
        </authorList>
    </citation>
    <scope>NUCLEOTIDE SEQUENCE</scope>
    <source>
        <strain evidence="2">Wild A</strain>
    </source>
</reference>
<proteinExistence type="predicted"/>
<feature type="region of interest" description="Disordered" evidence="1">
    <location>
        <begin position="71"/>
        <end position="95"/>
    </location>
</feature>
<evidence type="ECO:0000313" key="2">
    <source>
        <dbReference type="EMBL" id="CAI2189212.1"/>
    </source>
</evidence>
<keyword evidence="3" id="KW-1185">Reference proteome</keyword>
<gene>
    <name evidence="2" type="ORF">FWILDA_LOCUS13968</name>
</gene>
<evidence type="ECO:0000256" key="1">
    <source>
        <dbReference type="SAM" id="MobiDB-lite"/>
    </source>
</evidence>
<organism evidence="2 3">
    <name type="scientific">Funneliformis geosporum</name>
    <dbReference type="NCBI Taxonomy" id="1117311"/>
    <lineage>
        <taxon>Eukaryota</taxon>
        <taxon>Fungi</taxon>
        <taxon>Fungi incertae sedis</taxon>
        <taxon>Mucoromycota</taxon>
        <taxon>Glomeromycotina</taxon>
        <taxon>Glomeromycetes</taxon>
        <taxon>Glomerales</taxon>
        <taxon>Glomeraceae</taxon>
        <taxon>Funneliformis</taxon>
    </lineage>
</organism>
<name>A0A9W4WV62_9GLOM</name>
<accession>A0A9W4WV62</accession>
<sequence>MSATLRSNVHVNFLAPDYLDVDDYFKKVGAQDWRLKHYLNYRLETEDIIPSWTTVYEDWINSLNIISKTNHKKIPSQDDNDDNKEGSSNEKRSRHERENVLFKLTHELLDWELSTPKQNWLDKIAREQQLLTSAMFSNNDTKIRYELSFNPILWKIIDLYDQRIMNLLSENELSELNTAISSSLKNWTILEPMAEISLFFSKRGTQGAILELQKILNNIKEKTPEESDDDLFEDKDTFEK</sequence>
<feature type="compositionally biased region" description="Basic and acidic residues" evidence="1">
    <location>
        <begin position="83"/>
        <end position="95"/>
    </location>
</feature>
<evidence type="ECO:0000313" key="3">
    <source>
        <dbReference type="Proteomes" id="UP001153678"/>
    </source>
</evidence>
<dbReference type="OrthoDB" id="2431170at2759"/>
<dbReference type="AlphaFoldDB" id="A0A9W4WV62"/>
<dbReference type="Proteomes" id="UP001153678">
    <property type="component" value="Unassembled WGS sequence"/>
</dbReference>
<comment type="caution">
    <text evidence="2">The sequence shown here is derived from an EMBL/GenBank/DDBJ whole genome shotgun (WGS) entry which is preliminary data.</text>
</comment>
<dbReference type="EMBL" id="CAMKVN010005678">
    <property type="protein sequence ID" value="CAI2189212.1"/>
    <property type="molecule type" value="Genomic_DNA"/>
</dbReference>